<reference evidence="2 3" key="1">
    <citation type="submission" date="2018-04" db="EMBL/GenBank/DDBJ databases">
        <authorList>
            <person name="Huttner S."/>
            <person name="Dainat J."/>
        </authorList>
    </citation>
    <scope>NUCLEOTIDE SEQUENCE [LARGE SCALE GENOMIC DNA]</scope>
</reference>
<accession>A0A3S5CVS2</accession>
<gene>
    <name evidence="2" type="ORF">TT172_LOCUS934</name>
</gene>
<proteinExistence type="predicted"/>
<evidence type="ECO:0000313" key="3">
    <source>
        <dbReference type="Proteomes" id="UP000289323"/>
    </source>
</evidence>
<protein>
    <submittedName>
        <fullName evidence="2">71aec620-286c-486d-9373-900577735acb</fullName>
    </submittedName>
</protein>
<dbReference type="Proteomes" id="UP000289323">
    <property type="component" value="Unassembled WGS sequence"/>
</dbReference>
<evidence type="ECO:0000256" key="1">
    <source>
        <dbReference type="SAM" id="MobiDB-lite"/>
    </source>
</evidence>
<name>A0A3S5CVS2_9PEZI</name>
<dbReference type="EMBL" id="OUUZ01000001">
    <property type="protein sequence ID" value="SPQ18515.1"/>
    <property type="molecule type" value="Genomic_DNA"/>
</dbReference>
<dbReference type="AlphaFoldDB" id="A0A3S5CVS2"/>
<feature type="region of interest" description="Disordered" evidence="1">
    <location>
        <begin position="1"/>
        <end position="22"/>
    </location>
</feature>
<evidence type="ECO:0000313" key="2">
    <source>
        <dbReference type="EMBL" id="SPQ18515.1"/>
    </source>
</evidence>
<sequence>MGSPSPAPELLPGANNGASDPEEVWKQAVEDDTPPAVLHRIITLLHRSLKPREEVVRDIAVEYQENALRLLDNLTR</sequence>
<organism evidence="2 3">
    <name type="scientific">Thermothielavioides terrestris</name>
    <dbReference type="NCBI Taxonomy" id="2587410"/>
    <lineage>
        <taxon>Eukaryota</taxon>
        <taxon>Fungi</taxon>
        <taxon>Dikarya</taxon>
        <taxon>Ascomycota</taxon>
        <taxon>Pezizomycotina</taxon>
        <taxon>Sordariomycetes</taxon>
        <taxon>Sordariomycetidae</taxon>
        <taxon>Sordariales</taxon>
        <taxon>Chaetomiaceae</taxon>
        <taxon>Thermothielavioides</taxon>
    </lineage>
</organism>